<gene>
    <name evidence="1" type="ORF">DERF_006872</name>
</gene>
<name>A0A922I299_DERFA</name>
<reference evidence="1" key="2">
    <citation type="journal article" date="2022" name="Res Sq">
        <title>Comparative Genomics Reveals Insights into the Divergent Evolution of Astigmatic Mites and Household Pest Adaptations.</title>
        <authorList>
            <person name="Xiong Q."/>
            <person name="Wan A.T.-Y."/>
            <person name="Liu X.-Y."/>
            <person name="Fung C.S.-H."/>
            <person name="Xiao X."/>
            <person name="Malainual N."/>
            <person name="Hou J."/>
            <person name="Wang L."/>
            <person name="Wang M."/>
            <person name="Yang K."/>
            <person name="Cui Y."/>
            <person name="Leung E."/>
            <person name="Nong W."/>
            <person name="Shin S.-K."/>
            <person name="Au S."/>
            <person name="Jeong K.Y."/>
            <person name="Chew F.T."/>
            <person name="Hui J."/>
            <person name="Leung T.F."/>
            <person name="Tungtrongchitr A."/>
            <person name="Zhong N."/>
            <person name="Liu Z."/>
            <person name="Tsui S."/>
        </authorList>
    </citation>
    <scope>NUCLEOTIDE SEQUENCE</scope>
    <source>
        <strain evidence="1">Derf</strain>
        <tissue evidence="1">Whole organism</tissue>
    </source>
</reference>
<comment type="caution">
    <text evidence="1">The sequence shown here is derived from an EMBL/GenBank/DDBJ whole genome shotgun (WGS) entry which is preliminary data.</text>
</comment>
<dbReference type="Proteomes" id="UP000790347">
    <property type="component" value="Unassembled WGS sequence"/>
</dbReference>
<evidence type="ECO:0000313" key="2">
    <source>
        <dbReference type="Proteomes" id="UP000790347"/>
    </source>
</evidence>
<proteinExistence type="predicted"/>
<organism evidence="1 2">
    <name type="scientific">Dermatophagoides farinae</name>
    <name type="common">American house dust mite</name>
    <dbReference type="NCBI Taxonomy" id="6954"/>
    <lineage>
        <taxon>Eukaryota</taxon>
        <taxon>Metazoa</taxon>
        <taxon>Ecdysozoa</taxon>
        <taxon>Arthropoda</taxon>
        <taxon>Chelicerata</taxon>
        <taxon>Arachnida</taxon>
        <taxon>Acari</taxon>
        <taxon>Acariformes</taxon>
        <taxon>Sarcoptiformes</taxon>
        <taxon>Astigmata</taxon>
        <taxon>Psoroptidia</taxon>
        <taxon>Analgoidea</taxon>
        <taxon>Pyroglyphidae</taxon>
        <taxon>Dermatophagoidinae</taxon>
        <taxon>Dermatophagoides</taxon>
    </lineage>
</organism>
<accession>A0A922I299</accession>
<reference evidence="1" key="1">
    <citation type="submission" date="2013-05" db="EMBL/GenBank/DDBJ databases">
        <authorList>
            <person name="Yim A.K.Y."/>
            <person name="Chan T.F."/>
            <person name="Ji K.M."/>
            <person name="Liu X.Y."/>
            <person name="Zhou J.W."/>
            <person name="Li R.Q."/>
            <person name="Yang K.Y."/>
            <person name="Li J."/>
            <person name="Li M."/>
            <person name="Law P.T.W."/>
            <person name="Wu Y.L."/>
            <person name="Cai Z.L."/>
            <person name="Qin H."/>
            <person name="Bao Y."/>
            <person name="Leung R.K.K."/>
            <person name="Ng P.K.S."/>
            <person name="Zou J."/>
            <person name="Zhong X.J."/>
            <person name="Ran P.X."/>
            <person name="Zhong N.S."/>
            <person name="Liu Z.G."/>
            <person name="Tsui S.K.W."/>
        </authorList>
    </citation>
    <scope>NUCLEOTIDE SEQUENCE</scope>
    <source>
        <strain evidence="1">Derf</strain>
        <tissue evidence="1">Whole organism</tissue>
    </source>
</reference>
<sequence length="68" mass="7743">MNDEWCGNKSGFCMFHFRLAHLKQAQLRGSLTVMIIFSSSNALSSRSKQLSNTIRLLCIDVSRQQLHS</sequence>
<protein>
    <submittedName>
        <fullName evidence="1">Uncharacterized protein</fullName>
    </submittedName>
</protein>
<evidence type="ECO:0000313" key="1">
    <source>
        <dbReference type="EMBL" id="KAH9516110.1"/>
    </source>
</evidence>
<dbReference type="AlphaFoldDB" id="A0A922I299"/>
<dbReference type="EMBL" id="ASGP02000003">
    <property type="protein sequence ID" value="KAH9516110.1"/>
    <property type="molecule type" value="Genomic_DNA"/>
</dbReference>
<keyword evidence="2" id="KW-1185">Reference proteome</keyword>